<dbReference type="NCBIfam" id="TIGR00231">
    <property type="entry name" value="small_GTP"/>
    <property type="match status" value="1"/>
</dbReference>
<comment type="similarity">
    <text evidence="2">Belongs to the Rieske iron-sulfur protein family.</text>
</comment>
<evidence type="ECO:0000256" key="13">
    <source>
        <dbReference type="ARBA" id="ARBA00034078"/>
    </source>
</evidence>
<comment type="subcellular location">
    <subcellularLocation>
        <location evidence="1">Membrane</location>
        <topology evidence="1">Single-pass membrane protein</topology>
    </subcellularLocation>
</comment>
<dbReference type="InterPro" id="IPR006317">
    <property type="entry name" value="Ubiquinol_cyt_c_Rdtase_Fe-S-su"/>
</dbReference>
<dbReference type="CDD" id="cd00157">
    <property type="entry name" value="Rho"/>
    <property type="match status" value="1"/>
</dbReference>
<dbReference type="SUPFAM" id="SSF81502">
    <property type="entry name" value="ISP transmembrane anchor"/>
    <property type="match status" value="1"/>
</dbReference>
<evidence type="ECO:0000256" key="4">
    <source>
        <dbReference type="ARBA" id="ARBA00022714"/>
    </source>
</evidence>
<dbReference type="Pfam" id="PF00355">
    <property type="entry name" value="Rieske"/>
    <property type="match status" value="1"/>
</dbReference>
<dbReference type="Gene3D" id="2.102.10.10">
    <property type="entry name" value="Rieske [2Fe-2S] iron-sulphur domain"/>
    <property type="match status" value="1"/>
</dbReference>
<organism evidence="16 17">
    <name type="scientific">Planoprotostelium fungivorum</name>
    <dbReference type="NCBI Taxonomy" id="1890364"/>
    <lineage>
        <taxon>Eukaryota</taxon>
        <taxon>Amoebozoa</taxon>
        <taxon>Evosea</taxon>
        <taxon>Variosea</taxon>
        <taxon>Cavosteliida</taxon>
        <taxon>Cavosteliaceae</taxon>
        <taxon>Planoprotostelium</taxon>
    </lineage>
</organism>
<dbReference type="GO" id="GO:0005525">
    <property type="term" value="F:GTP binding"/>
    <property type="evidence" value="ECO:0007669"/>
    <property type="project" value="UniProtKB-KW"/>
</dbReference>
<dbReference type="OrthoDB" id="1637982at2759"/>
<dbReference type="PROSITE" id="PS51419">
    <property type="entry name" value="RAB"/>
    <property type="match status" value="1"/>
</dbReference>
<accession>A0A2P6NXF7</accession>
<dbReference type="InterPro" id="IPR017941">
    <property type="entry name" value="Rieske_2Fe-2S"/>
</dbReference>
<evidence type="ECO:0000256" key="11">
    <source>
        <dbReference type="ARBA" id="ARBA00023136"/>
    </source>
</evidence>
<dbReference type="FunFam" id="2.102.10.10:FF:000001">
    <property type="entry name" value="Cytochrome b-c1 complex subunit Rieske, mitochondrial"/>
    <property type="match status" value="1"/>
</dbReference>
<dbReference type="InterPro" id="IPR004192">
    <property type="entry name" value="Rieske_TM"/>
</dbReference>
<evidence type="ECO:0000256" key="14">
    <source>
        <dbReference type="SAM" id="MobiDB-lite"/>
    </source>
</evidence>
<dbReference type="InterPro" id="IPR036922">
    <property type="entry name" value="Rieske_2Fe-2S_sf"/>
</dbReference>
<dbReference type="Pfam" id="PF02921">
    <property type="entry name" value="UCR_TM"/>
    <property type="match status" value="1"/>
</dbReference>
<keyword evidence="5" id="KW-0479">Metal-binding</keyword>
<dbReference type="GO" id="GO:0007264">
    <property type="term" value="P:small GTPase-mediated signal transduction"/>
    <property type="evidence" value="ECO:0007669"/>
    <property type="project" value="InterPro"/>
</dbReference>
<dbReference type="Proteomes" id="UP000241769">
    <property type="component" value="Unassembled WGS sequence"/>
</dbReference>
<keyword evidence="9" id="KW-0411">Iron-sulfur</keyword>
<dbReference type="SUPFAM" id="SSF52540">
    <property type="entry name" value="P-loop containing nucleoside triphosphate hydrolases"/>
    <property type="match status" value="1"/>
</dbReference>
<dbReference type="EMBL" id="MDYQ01000009">
    <property type="protein sequence ID" value="PRP88588.1"/>
    <property type="molecule type" value="Genomic_DNA"/>
</dbReference>
<feature type="compositionally biased region" description="Basic and acidic residues" evidence="14">
    <location>
        <begin position="442"/>
        <end position="455"/>
    </location>
</feature>
<feature type="domain" description="Rieske" evidence="15">
    <location>
        <begin position="160"/>
        <end position="229"/>
    </location>
</feature>
<keyword evidence="8" id="KW-0408">Iron</keyword>
<dbReference type="SMART" id="SM00173">
    <property type="entry name" value="RAS"/>
    <property type="match status" value="1"/>
</dbReference>
<dbReference type="InterPro" id="IPR005225">
    <property type="entry name" value="Small_GTP-bd"/>
</dbReference>
<dbReference type="STRING" id="1890364.A0A2P6NXF7"/>
<dbReference type="PRINTS" id="PR00449">
    <property type="entry name" value="RASTRNSFRMNG"/>
</dbReference>
<dbReference type="SMART" id="SM00174">
    <property type="entry name" value="RHO"/>
    <property type="match status" value="1"/>
</dbReference>
<evidence type="ECO:0000256" key="2">
    <source>
        <dbReference type="ARBA" id="ARBA00010651"/>
    </source>
</evidence>
<dbReference type="FunFam" id="3.40.50.300:FF:000118">
    <property type="entry name" value="Rho-related GTP-binding protein RhoG"/>
    <property type="match status" value="1"/>
</dbReference>
<dbReference type="PROSITE" id="PS51421">
    <property type="entry name" value="RAS"/>
    <property type="match status" value="1"/>
</dbReference>
<comment type="caution">
    <text evidence="16">The sequence shown here is derived from an EMBL/GenBank/DDBJ whole genome shotgun (WGS) entry which is preliminary data.</text>
</comment>
<dbReference type="PANTHER" id="PTHR24072">
    <property type="entry name" value="RHO FAMILY GTPASE"/>
    <property type="match status" value="1"/>
</dbReference>
<dbReference type="InterPro" id="IPR001806">
    <property type="entry name" value="Small_GTPase"/>
</dbReference>
<evidence type="ECO:0000256" key="7">
    <source>
        <dbReference type="ARBA" id="ARBA00022989"/>
    </source>
</evidence>
<dbReference type="InterPro" id="IPR003578">
    <property type="entry name" value="Small_GTPase_Rho"/>
</dbReference>
<feature type="region of interest" description="Disordered" evidence="14">
    <location>
        <begin position="433"/>
        <end position="455"/>
    </location>
</feature>
<evidence type="ECO:0000256" key="1">
    <source>
        <dbReference type="ARBA" id="ARBA00004167"/>
    </source>
</evidence>
<keyword evidence="10" id="KW-0342">GTP-binding</keyword>
<name>A0A2P6NXF7_9EUKA</name>
<dbReference type="InterPro" id="IPR037008">
    <property type="entry name" value="bc1_Rieske_TM_sf"/>
</dbReference>
<evidence type="ECO:0000256" key="6">
    <source>
        <dbReference type="ARBA" id="ARBA00022741"/>
    </source>
</evidence>
<dbReference type="SUPFAM" id="SSF50022">
    <property type="entry name" value="ISP domain"/>
    <property type="match status" value="1"/>
</dbReference>
<dbReference type="Pfam" id="PF00071">
    <property type="entry name" value="Ras"/>
    <property type="match status" value="1"/>
</dbReference>
<reference evidence="16 17" key="1">
    <citation type="journal article" date="2018" name="Genome Biol. Evol.">
        <title>Multiple Roots of Fruiting Body Formation in Amoebozoa.</title>
        <authorList>
            <person name="Hillmann F."/>
            <person name="Forbes G."/>
            <person name="Novohradska S."/>
            <person name="Ferling I."/>
            <person name="Riege K."/>
            <person name="Groth M."/>
            <person name="Westermann M."/>
            <person name="Marz M."/>
            <person name="Spaller T."/>
            <person name="Winckler T."/>
            <person name="Schaap P."/>
            <person name="Glockner G."/>
        </authorList>
    </citation>
    <scope>NUCLEOTIDE SEQUENCE [LARGE SCALE GENOMIC DNA]</scope>
    <source>
        <strain evidence="16 17">Jena</strain>
    </source>
</reference>
<dbReference type="PROSITE" id="PS51420">
    <property type="entry name" value="RHO"/>
    <property type="match status" value="1"/>
</dbReference>
<dbReference type="GO" id="GO:0003924">
    <property type="term" value="F:GTPase activity"/>
    <property type="evidence" value="ECO:0007669"/>
    <property type="project" value="InterPro"/>
</dbReference>
<comment type="cofactor">
    <cofactor evidence="13">
        <name>[2Fe-2S] cluster</name>
        <dbReference type="ChEBI" id="CHEBI:190135"/>
    </cofactor>
</comment>
<dbReference type="Gene3D" id="1.20.5.270">
    <property type="entry name" value="Ubiquinol cytochrome reductase, transmembrane domain"/>
    <property type="match status" value="1"/>
</dbReference>
<evidence type="ECO:0000256" key="3">
    <source>
        <dbReference type="ARBA" id="ARBA00022692"/>
    </source>
</evidence>
<keyword evidence="11" id="KW-0472">Membrane</keyword>
<evidence type="ECO:0000256" key="5">
    <source>
        <dbReference type="ARBA" id="ARBA00022723"/>
    </source>
</evidence>
<evidence type="ECO:0000256" key="10">
    <source>
        <dbReference type="ARBA" id="ARBA00023134"/>
    </source>
</evidence>
<protein>
    <submittedName>
        <fullName evidence="16">Rho GTPase</fullName>
    </submittedName>
</protein>
<dbReference type="CDD" id="cd03470">
    <property type="entry name" value="Rieske_cytochrome_bc1"/>
    <property type="match status" value="1"/>
</dbReference>
<dbReference type="SMART" id="SM00175">
    <property type="entry name" value="RAB"/>
    <property type="match status" value="1"/>
</dbReference>
<dbReference type="GO" id="GO:0008121">
    <property type="term" value="F:quinol-cytochrome-c reductase activity"/>
    <property type="evidence" value="ECO:0007669"/>
    <property type="project" value="InterPro"/>
</dbReference>
<keyword evidence="17" id="KW-1185">Reference proteome</keyword>
<dbReference type="NCBIfam" id="TIGR01416">
    <property type="entry name" value="Rieske_proteo"/>
    <property type="match status" value="1"/>
</dbReference>
<evidence type="ECO:0000256" key="12">
    <source>
        <dbReference type="ARBA" id="ARBA00023157"/>
    </source>
</evidence>
<evidence type="ECO:0000313" key="16">
    <source>
        <dbReference type="EMBL" id="PRP88588.1"/>
    </source>
</evidence>
<keyword evidence="4" id="KW-0001">2Fe-2S</keyword>
<evidence type="ECO:0000313" key="17">
    <source>
        <dbReference type="Proteomes" id="UP000241769"/>
    </source>
</evidence>
<keyword evidence="12" id="KW-1015">Disulfide bond</keyword>
<keyword evidence="7" id="KW-1133">Transmembrane helix</keyword>
<gene>
    <name evidence="16" type="ORF">PROFUN_02999</name>
</gene>
<dbReference type="GO" id="GO:0046872">
    <property type="term" value="F:metal ion binding"/>
    <property type="evidence" value="ECO:0007669"/>
    <property type="project" value="UniProtKB-KW"/>
</dbReference>
<evidence type="ECO:0000256" key="9">
    <source>
        <dbReference type="ARBA" id="ARBA00023014"/>
    </source>
</evidence>
<keyword evidence="6" id="KW-0547">Nucleotide-binding</keyword>
<dbReference type="GO" id="GO:0051537">
    <property type="term" value="F:2 iron, 2 sulfur cluster binding"/>
    <property type="evidence" value="ECO:0007669"/>
    <property type="project" value="UniProtKB-KW"/>
</dbReference>
<sequence length="455" mass="49701">MQSVSRASKLFSARPLPAVRRPVANTTVTRSYQGPSAYERGNQYDKFSFPTHAYDESRSQLGNSGTKAYAYMVVGGGLAAGATGAKSLVQSMLCHLSPAGDVLAMANLEVDIAPIPEGTTTTFKWRGKPLFVRHRNAKEIERALADDTASNLKDPANDDTRRKKPEWLIVLGICTHLGCVPLSNAGEYGGWFCPCHGSHYDTSGRIRIGPAPLNLEVPPYTFLDETRRLSSTKIIASAKAELSVDKILDSVMIQTVKLVAVGDGAIGKTCLLIAYTTNSFPEEYVPTVFDNYSANVMVDGKTVSLGLWDTAGQEDYDRLRPLSYPSTDMFLICFSLVSPASFLNVKSKWYPEVHHHCPTSRIMLIGTKTDLRDDKETLAKLADLGQKPITQLQGEEMAKEIGAEGYMECSALTQKGLKQVFDEAIKLVIFKKKPAAAPSGKSSKEGKEKKDCVVM</sequence>
<evidence type="ECO:0000256" key="8">
    <source>
        <dbReference type="ARBA" id="ARBA00023004"/>
    </source>
</evidence>
<dbReference type="Gene3D" id="3.40.50.300">
    <property type="entry name" value="P-loop containing nucleotide triphosphate hydrolases"/>
    <property type="match status" value="1"/>
</dbReference>
<dbReference type="AlphaFoldDB" id="A0A2P6NXF7"/>
<dbReference type="GO" id="GO:0016020">
    <property type="term" value="C:membrane"/>
    <property type="evidence" value="ECO:0007669"/>
    <property type="project" value="UniProtKB-SubCell"/>
</dbReference>
<dbReference type="PROSITE" id="PS51296">
    <property type="entry name" value="RIESKE"/>
    <property type="match status" value="1"/>
</dbReference>
<dbReference type="InterPro" id="IPR027417">
    <property type="entry name" value="P-loop_NTPase"/>
</dbReference>
<evidence type="ECO:0000259" key="15">
    <source>
        <dbReference type="PROSITE" id="PS51296"/>
    </source>
</evidence>
<dbReference type="InParanoid" id="A0A2P6NXF7"/>
<proteinExistence type="inferred from homology"/>
<keyword evidence="3" id="KW-0812">Transmembrane</keyword>